<proteinExistence type="predicted"/>
<organism evidence="1 2">
    <name type="scientific">Dactylosporangium roseum</name>
    <dbReference type="NCBI Taxonomy" id="47989"/>
    <lineage>
        <taxon>Bacteria</taxon>
        <taxon>Bacillati</taxon>
        <taxon>Actinomycetota</taxon>
        <taxon>Actinomycetes</taxon>
        <taxon>Micromonosporales</taxon>
        <taxon>Micromonosporaceae</taxon>
        <taxon>Dactylosporangium</taxon>
    </lineage>
</organism>
<accession>A0ABY5Z6X9</accession>
<keyword evidence="2" id="KW-1185">Reference proteome</keyword>
<dbReference type="Proteomes" id="UP001058271">
    <property type="component" value="Chromosome"/>
</dbReference>
<gene>
    <name evidence="1" type="ORF">Drose_05905</name>
</gene>
<dbReference type="EMBL" id="CP073721">
    <property type="protein sequence ID" value="UWZ37805.1"/>
    <property type="molecule type" value="Genomic_DNA"/>
</dbReference>
<sequence length="91" mass="9947">MTQIATYQPGAEIDIDGTAIILCRRKGSTGIRWTWLNPETNQMGEAYQATPEAAIDHARRALGNLCGCGNVATMTASTRRTCVDCYDRHAD</sequence>
<protein>
    <submittedName>
        <fullName evidence="1">Uncharacterized protein</fullName>
    </submittedName>
</protein>
<reference evidence="1" key="1">
    <citation type="submission" date="2021-04" db="EMBL/GenBank/DDBJ databases">
        <title>Biosynthetic gene clusters of Dactylosporangioum roseum.</title>
        <authorList>
            <person name="Hartkoorn R.C."/>
            <person name="Beaudoing E."/>
            <person name="Hot D."/>
            <person name="Moureu S."/>
        </authorList>
    </citation>
    <scope>NUCLEOTIDE SEQUENCE</scope>
    <source>
        <strain evidence="1">NRRL B-16295</strain>
    </source>
</reference>
<evidence type="ECO:0000313" key="2">
    <source>
        <dbReference type="Proteomes" id="UP001058271"/>
    </source>
</evidence>
<name>A0ABY5Z6X9_9ACTN</name>
<dbReference type="RefSeq" id="WP_260727168.1">
    <property type="nucleotide sequence ID" value="NZ_BAAABS010000033.1"/>
</dbReference>
<evidence type="ECO:0000313" key="1">
    <source>
        <dbReference type="EMBL" id="UWZ37805.1"/>
    </source>
</evidence>